<feature type="compositionally biased region" description="Gly residues" evidence="1">
    <location>
        <begin position="52"/>
        <end position="68"/>
    </location>
</feature>
<dbReference type="InterPro" id="IPR031161">
    <property type="entry name" value="Peptidase_M60_dom"/>
</dbReference>
<dbReference type="NCBIfam" id="NF038322">
    <property type="entry name" value="ImpA_fam_HExGH"/>
    <property type="match status" value="1"/>
</dbReference>
<keyword evidence="4" id="KW-1185">Reference proteome</keyword>
<dbReference type="PROSITE" id="PS51723">
    <property type="entry name" value="PEPTIDASE_M60"/>
    <property type="match status" value="1"/>
</dbReference>
<organism evidence="3 4">
    <name type="scientific">Roseateles terrae</name>
    <dbReference type="NCBI Taxonomy" id="431060"/>
    <lineage>
        <taxon>Bacteria</taxon>
        <taxon>Pseudomonadati</taxon>
        <taxon>Pseudomonadota</taxon>
        <taxon>Betaproteobacteria</taxon>
        <taxon>Burkholderiales</taxon>
        <taxon>Sphaerotilaceae</taxon>
        <taxon>Roseateles</taxon>
    </lineage>
</organism>
<proteinExistence type="predicted"/>
<dbReference type="EMBL" id="JACHXO010000001">
    <property type="protein sequence ID" value="MBB3192954.1"/>
    <property type="molecule type" value="Genomic_DNA"/>
</dbReference>
<reference evidence="3 4" key="1">
    <citation type="submission" date="2020-08" db="EMBL/GenBank/DDBJ databases">
        <title>Genomic Encyclopedia of Type Strains, Phase III (KMG-III): the genomes of soil and plant-associated and newly described type strains.</title>
        <authorList>
            <person name="Whitman W."/>
        </authorList>
    </citation>
    <scope>NUCLEOTIDE SEQUENCE [LARGE SCALE GENOMIC DNA]</scope>
    <source>
        <strain evidence="3 4">CECT 7247</strain>
    </source>
</reference>
<dbReference type="InterPro" id="IPR040711">
    <property type="entry name" value="IMPa_N_2"/>
</dbReference>
<dbReference type="Proteomes" id="UP000574369">
    <property type="component" value="Unassembled WGS sequence"/>
</dbReference>
<evidence type="ECO:0000256" key="1">
    <source>
        <dbReference type="SAM" id="MobiDB-lite"/>
    </source>
</evidence>
<dbReference type="RefSeq" id="WP_184293989.1">
    <property type="nucleotide sequence ID" value="NZ_JACHXO010000001.1"/>
</dbReference>
<evidence type="ECO:0000313" key="4">
    <source>
        <dbReference type="Proteomes" id="UP000574369"/>
    </source>
</evidence>
<feature type="domain" description="Peptidase M60" evidence="2">
    <location>
        <begin position="477"/>
        <end position="819"/>
    </location>
</feature>
<evidence type="ECO:0000313" key="3">
    <source>
        <dbReference type="EMBL" id="MBB3192954.1"/>
    </source>
</evidence>
<comment type="caution">
    <text evidence="3">The sequence shown here is derived from an EMBL/GenBank/DDBJ whole genome shotgun (WGS) entry which is preliminary data.</text>
</comment>
<feature type="region of interest" description="Disordered" evidence="1">
    <location>
        <begin position="52"/>
        <end position="75"/>
    </location>
</feature>
<protein>
    <recommendedName>
        <fullName evidence="2">Peptidase M60 domain-containing protein</fullName>
    </recommendedName>
</protein>
<evidence type="ECO:0000259" key="2">
    <source>
        <dbReference type="PROSITE" id="PS51723"/>
    </source>
</evidence>
<accession>A0ABR6GLH4</accession>
<name>A0ABR6GLH4_9BURK</name>
<gene>
    <name evidence="3" type="ORF">FHS28_000319</name>
</gene>
<sequence length="946" mass="98615">MTPTRRPLGTHALLMRQRTLSALPFTAMKARLLIAALVMILVGCGGGSGSGGGTSGGTGPDGGGGPGTGTSNPGDVRIAAALTSGDPAGLADTDTATLLERAIAEATSRRQSESAVLSALYGDTATPLDLTLNVGTNSVSILPLSSTTAVSSIKSDNGTPLAAVVVDGKGRGLAYGADVLQWMSATTKEQQHYPLFLRQIRWLVTGSGTGTLPATLKIATAGYSASTVKNFLTRAGSTAEALDCAVADPANTCWTSADLIVLGGSVPTSSGLTALIRSYLAGGKAVVYMHPNWVQSAGGSQVLAGLGMKMGGYPGNYFAPAAGVSVSGTRTVADVLGAKTTLSELPASLKLLQASAPAVDLKTDASALTPFRDLLAELGNLQSTGQAIFNDDPRFLLHRLLVLWADQQRPGLTYGKVSRSNAAAFLRTYAVDAFQWFARSSAKAATAGQGDYMPASAQTLTPSTTAEELRITLPQSGGTTLIGRGALPARGVQVEVVDAAGATLGLQTSLLRTWGNPLTEEGDTYARPLRPHSFNIPLNTAGATAFVSPNGGPLMLSYSGATAGSVVTLRIKGVIRYAHFDYTTAMSESDIADAVAALNAGTYGWQTTKVVGGEIQQIMAYAKSTIGTLSPSVYANTHIKDGLFMSNHLANGYNDAGMSAKVSSLCGTFSWTCTGPLHDTPSVQHFVGWIATCGYLCSGNPIDGYAGIGLGWGYAHELGHNTVQRVMRIVPDGTTGCSTECDNNILASATALRAYAMLGLEISSGHPLDHAGLYAAIKANRASGLSGDALVADQTRRIWNDSSQDIMRAVHFQLAFLFSKTRSGLNQPTLDSTMDFFGLLTKGDRLVAKSFTTATAASYGMGRYTTNTITNHELLYVLSSRIIGQDLRKVFWMYGLPLSDTALGSVADLNLPMASRSFYALPAGKHNQLATGQWLDVEAGQPAWPF</sequence>
<dbReference type="Pfam" id="PF18650">
    <property type="entry name" value="IMPa_N_2"/>
    <property type="match status" value="1"/>
</dbReference>